<dbReference type="SUPFAM" id="SSF53474">
    <property type="entry name" value="alpha/beta-Hydrolases"/>
    <property type="match status" value="1"/>
</dbReference>
<accession>A0A545UR45</accession>
<dbReference type="AlphaFoldDB" id="A0A545UR45"/>
<dbReference type="GO" id="GO:0004806">
    <property type="term" value="F:triacylglycerol lipase activity"/>
    <property type="evidence" value="ECO:0007669"/>
    <property type="project" value="InterPro"/>
</dbReference>
<dbReference type="EMBL" id="SPUK01000017">
    <property type="protein sequence ID" value="TQV91929.1"/>
    <property type="molecule type" value="Genomic_DNA"/>
</dbReference>
<sequence length="396" mass="44558">MKIRFAPGNLTSKLKYLARSDQILYRTSDTNDDPTWAVSTVLVPKKWERTLPGVVSYQMSYDSACIDSSPSYQLATALDGIRYDVLDKMLDRGWHVSIPDYEGPFASFGAGRMAGELTLDSMRAFEFVSNGRYGVSSEKLHFAAWGYSGGALATAWSYLRKIEHAVPIKKKLRSYVIGGLPVDLLAALNAWDGTEAAGTALNAISGLMNEYPVVNDTIQLAAKTTGPFNITVFDRVKTQTFKESKAEYEFQNLSNYFVDGLNQVVGQLRAEKFDRKIALTKLPAVEPLDLPQHFLVYHAVDDKIAPIEDVDNLMYKHWCKSRNVIDLHRNHEGGHVETGDAGVDVAMDWIAKRFEYLFRVQDNPTDLDLWEDPQPRCDVREVSYKPSLEDMDGYID</sequence>
<dbReference type="OrthoDB" id="2373480at2759"/>
<reference evidence="1 2" key="1">
    <citation type="journal article" date="2019" name="Appl. Microbiol. Biotechnol.">
        <title>Genome sequence of Isaria javanica and comparative genome analysis insights into family S53 peptidase evolution in fungal entomopathogens.</title>
        <authorList>
            <person name="Lin R."/>
            <person name="Zhang X."/>
            <person name="Xin B."/>
            <person name="Zou M."/>
            <person name="Gao Y."/>
            <person name="Qin F."/>
            <person name="Hu Q."/>
            <person name="Xie B."/>
            <person name="Cheng X."/>
        </authorList>
    </citation>
    <scope>NUCLEOTIDE SEQUENCE [LARGE SCALE GENOMIC DNA]</scope>
    <source>
        <strain evidence="1 2">IJ1G</strain>
    </source>
</reference>
<evidence type="ECO:0000313" key="2">
    <source>
        <dbReference type="Proteomes" id="UP000315783"/>
    </source>
</evidence>
<dbReference type="Gene3D" id="1.10.260.130">
    <property type="match status" value="1"/>
</dbReference>
<proteinExistence type="predicted"/>
<gene>
    <name evidence="1" type="ORF">IF1G_09514</name>
</gene>
<dbReference type="STRING" id="43265.A0A545UR45"/>
<name>A0A545UR45_9HYPO</name>
<dbReference type="Pfam" id="PF03583">
    <property type="entry name" value="LIP"/>
    <property type="match status" value="1"/>
</dbReference>
<organism evidence="1 2">
    <name type="scientific">Cordyceps javanica</name>
    <dbReference type="NCBI Taxonomy" id="43265"/>
    <lineage>
        <taxon>Eukaryota</taxon>
        <taxon>Fungi</taxon>
        <taxon>Dikarya</taxon>
        <taxon>Ascomycota</taxon>
        <taxon>Pezizomycotina</taxon>
        <taxon>Sordariomycetes</taxon>
        <taxon>Hypocreomycetidae</taxon>
        <taxon>Hypocreales</taxon>
        <taxon>Cordycipitaceae</taxon>
        <taxon>Cordyceps</taxon>
    </lineage>
</organism>
<dbReference type="Gene3D" id="3.40.50.1820">
    <property type="entry name" value="alpha/beta hydrolase"/>
    <property type="match status" value="1"/>
</dbReference>
<protein>
    <submittedName>
        <fullName evidence="1">Lipase</fullName>
    </submittedName>
</protein>
<dbReference type="PANTHER" id="PTHR34853">
    <property type="match status" value="1"/>
</dbReference>
<evidence type="ECO:0000313" key="1">
    <source>
        <dbReference type="EMBL" id="TQV91929.1"/>
    </source>
</evidence>
<dbReference type="PANTHER" id="PTHR34853:SF1">
    <property type="entry name" value="LIPASE 5"/>
    <property type="match status" value="1"/>
</dbReference>
<dbReference type="InterPro" id="IPR029058">
    <property type="entry name" value="AB_hydrolase_fold"/>
</dbReference>
<keyword evidence="2" id="KW-1185">Reference proteome</keyword>
<dbReference type="Proteomes" id="UP000315783">
    <property type="component" value="Unassembled WGS sequence"/>
</dbReference>
<dbReference type="GO" id="GO:0016042">
    <property type="term" value="P:lipid catabolic process"/>
    <property type="evidence" value="ECO:0007669"/>
    <property type="project" value="InterPro"/>
</dbReference>
<comment type="caution">
    <text evidence="1">The sequence shown here is derived from an EMBL/GenBank/DDBJ whole genome shotgun (WGS) entry which is preliminary data.</text>
</comment>
<dbReference type="InterPro" id="IPR005152">
    <property type="entry name" value="Lipase_secreted"/>
</dbReference>